<dbReference type="Pfam" id="PF07883">
    <property type="entry name" value="Cupin_2"/>
    <property type="match status" value="1"/>
</dbReference>
<dbReference type="InterPro" id="IPR011051">
    <property type="entry name" value="RmlC_Cupin_sf"/>
</dbReference>
<dbReference type="SUPFAM" id="SSF51182">
    <property type="entry name" value="RmlC-like cupins"/>
    <property type="match status" value="1"/>
</dbReference>
<name>A0A399RW71_9BACT</name>
<dbReference type="Gene3D" id="2.60.120.10">
    <property type="entry name" value="Jelly Rolls"/>
    <property type="match status" value="1"/>
</dbReference>
<protein>
    <submittedName>
        <fullName evidence="2">Cupin domain-containing protein</fullName>
    </submittedName>
</protein>
<organism evidence="2 3">
    <name type="scientific">Pontibacter oryzae</name>
    <dbReference type="NCBI Taxonomy" id="2304593"/>
    <lineage>
        <taxon>Bacteria</taxon>
        <taxon>Pseudomonadati</taxon>
        <taxon>Bacteroidota</taxon>
        <taxon>Cytophagia</taxon>
        <taxon>Cytophagales</taxon>
        <taxon>Hymenobacteraceae</taxon>
        <taxon>Pontibacter</taxon>
    </lineage>
</organism>
<dbReference type="AlphaFoldDB" id="A0A399RW71"/>
<gene>
    <name evidence="2" type="ORF">D1627_15360</name>
</gene>
<accession>A0A399RW71</accession>
<evidence type="ECO:0000313" key="3">
    <source>
        <dbReference type="Proteomes" id="UP000266005"/>
    </source>
</evidence>
<dbReference type="InterPro" id="IPR041916">
    <property type="entry name" value="Anti_sigma_zinc_sf"/>
</dbReference>
<dbReference type="InterPro" id="IPR013096">
    <property type="entry name" value="Cupin_2"/>
</dbReference>
<dbReference type="Proteomes" id="UP000266005">
    <property type="component" value="Unassembled WGS sequence"/>
</dbReference>
<evidence type="ECO:0000313" key="2">
    <source>
        <dbReference type="EMBL" id="RIJ34299.1"/>
    </source>
</evidence>
<dbReference type="OrthoDB" id="3395710at2"/>
<feature type="domain" description="Cupin type-2" evidence="1">
    <location>
        <begin position="141"/>
        <end position="197"/>
    </location>
</feature>
<evidence type="ECO:0000259" key="1">
    <source>
        <dbReference type="Pfam" id="PF07883"/>
    </source>
</evidence>
<dbReference type="RefSeq" id="WP_119433159.1">
    <property type="nucleotide sequence ID" value="NZ_QWGE01000005.1"/>
</dbReference>
<keyword evidence="3" id="KW-1185">Reference proteome</keyword>
<dbReference type="InterPro" id="IPR014710">
    <property type="entry name" value="RmlC-like_jellyroll"/>
</dbReference>
<comment type="caution">
    <text evidence="2">The sequence shown here is derived from an EMBL/GenBank/DDBJ whole genome shotgun (WGS) entry which is preliminary data.</text>
</comment>
<proteinExistence type="predicted"/>
<dbReference type="EMBL" id="QWGE01000005">
    <property type="protein sequence ID" value="RIJ34299.1"/>
    <property type="molecule type" value="Genomic_DNA"/>
</dbReference>
<reference evidence="3" key="1">
    <citation type="submission" date="2018-08" db="EMBL/GenBank/DDBJ databases">
        <title>Mucilaginibacter sp. MYSH2.</title>
        <authorList>
            <person name="Seo T."/>
        </authorList>
    </citation>
    <scope>NUCLEOTIDE SEQUENCE [LARGE SCALE GENOMIC DNA]</scope>
    <source>
        <strain evidence="3">KIRAN</strain>
    </source>
</reference>
<dbReference type="Gene3D" id="1.10.10.1320">
    <property type="entry name" value="Anti-sigma factor, zinc-finger domain"/>
    <property type="match status" value="1"/>
</dbReference>
<sequence>MNPIQDIIESGVLELYALGAASPGEVAQVERLAAEHPEVHQEINAISQAIERYAQAHAVQPCNTVKPLMLATIDYMERMKRGELPLSPPILTEKSRSQDFEKWLTRQDMRLPSDADAIFAKIIGYTPAATTAIVWIHGATDFEVHHDELERFLILEGACTITIAGEKHPLKPGDFFAIPLHVPHSVQVTSEEPCKAILQRLSAAQ</sequence>